<name>A0A6J4UA92_9ACTN</name>
<evidence type="ECO:0000313" key="1">
    <source>
        <dbReference type="EMBL" id="CAA9544545.1"/>
    </source>
</evidence>
<dbReference type="EMBL" id="CADCWC010000324">
    <property type="protein sequence ID" value="CAA9544545.1"/>
    <property type="molecule type" value="Genomic_DNA"/>
</dbReference>
<accession>A0A6J4UA92</accession>
<sequence length="330" mass="34300">MEQELLGLTDPAAIARAFEDVARVVMGVPVSGGLFYASSAGTVCGLVLADGRRIVVKASRDLHPAAVLGAVRDVQAALAAGGFPAPPPLAGPVPFGRGLAVIDGYRPGGVADAHDPAVRDAMARTLAALVREGGAILAERRRDLAVLALERRPGRPAPGALWGVPHSPIFDLAATHAGAEWIDAVARPAQAVVADPAGERVLGHIDWSVKNLGWDGASAVAVYDWDSLAVAAEPVILGEAARGFTATWELPVEPAPSPEEAAAFVRAYEVARGAPFSSAERRTAAAAALYAAAGIARFEHALTPWPAEYPRGSFRDRLARHGADWFDFGG</sequence>
<dbReference type="SUPFAM" id="SSF56112">
    <property type="entry name" value="Protein kinase-like (PK-like)"/>
    <property type="match status" value="1"/>
</dbReference>
<reference evidence="1" key="1">
    <citation type="submission" date="2020-02" db="EMBL/GenBank/DDBJ databases">
        <authorList>
            <person name="Meier V. D."/>
        </authorList>
    </citation>
    <scope>NUCLEOTIDE SEQUENCE</scope>
    <source>
        <strain evidence="1">AVDCRST_MAG79</strain>
    </source>
</reference>
<dbReference type="AlphaFoldDB" id="A0A6J4UA92"/>
<gene>
    <name evidence="1" type="ORF">AVDCRST_MAG79-2166</name>
</gene>
<protein>
    <submittedName>
        <fullName evidence="1">Uncharacterized protein</fullName>
    </submittedName>
</protein>
<dbReference type="InterPro" id="IPR011009">
    <property type="entry name" value="Kinase-like_dom_sf"/>
</dbReference>
<proteinExistence type="predicted"/>
<organism evidence="1">
    <name type="scientific">uncultured Thermoleophilia bacterium</name>
    <dbReference type="NCBI Taxonomy" id="1497501"/>
    <lineage>
        <taxon>Bacteria</taxon>
        <taxon>Bacillati</taxon>
        <taxon>Actinomycetota</taxon>
        <taxon>Thermoleophilia</taxon>
        <taxon>environmental samples</taxon>
    </lineage>
</organism>